<name>A0A1I0QTK4_9EURY</name>
<accession>A0A1I0QTK4</accession>
<evidence type="ECO:0000256" key="2">
    <source>
        <dbReference type="SAM" id="Phobius"/>
    </source>
</evidence>
<evidence type="ECO:0000256" key="1">
    <source>
        <dbReference type="SAM" id="MobiDB-lite"/>
    </source>
</evidence>
<sequence>MDWLYTTGGALAFVALGFLVAALDGPRAWAASSSGRSWTRCVGVLAVLVGGLATCVFPSSPRHGVVLYFAAGVVAFAAASLAAAGAAGTTERRTPESFGASVRVFWHAAATEHRVTRYGLVVAGVAFLLAAVTGGVSVEPLLSAVGSLSQGGLLAVVVALGAVGALVPGGSGGGRGDGGRDQQNEDELGGSTDGGTTGRDAGL</sequence>
<evidence type="ECO:0000313" key="3">
    <source>
        <dbReference type="EMBL" id="SEW30605.1"/>
    </source>
</evidence>
<dbReference type="Proteomes" id="UP000198518">
    <property type="component" value="Unassembled WGS sequence"/>
</dbReference>
<keyword evidence="2" id="KW-0472">Membrane</keyword>
<organism evidence="3 4">
    <name type="scientific">Halobacterium jilantaiense</name>
    <dbReference type="NCBI Taxonomy" id="355548"/>
    <lineage>
        <taxon>Archaea</taxon>
        <taxon>Methanobacteriati</taxon>
        <taxon>Methanobacteriota</taxon>
        <taxon>Stenosarchaea group</taxon>
        <taxon>Halobacteria</taxon>
        <taxon>Halobacteriales</taxon>
        <taxon>Halobacteriaceae</taxon>
        <taxon>Halobacterium</taxon>
    </lineage>
</organism>
<gene>
    <name evidence="3" type="ORF">SAMN04487945_2941</name>
</gene>
<feature type="transmembrane region" description="Helical" evidence="2">
    <location>
        <begin position="118"/>
        <end position="138"/>
    </location>
</feature>
<dbReference type="AlphaFoldDB" id="A0A1I0QTK4"/>
<dbReference type="RefSeq" id="WP_089670208.1">
    <property type="nucleotide sequence ID" value="NZ_FOJA01000001.1"/>
</dbReference>
<dbReference type="EMBL" id="FOJA01000001">
    <property type="protein sequence ID" value="SEW30605.1"/>
    <property type="molecule type" value="Genomic_DNA"/>
</dbReference>
<protein>
    <submittedName>
        <fullName evidence="3">Uncharacterized protein</fullName>
    </submittedName>
</protein>
<reference evidence="3 4" key="1">
    <citation type="submission" date="2016-10" db="EMBL/GenBank/DDBJ databases">
        <authorList>
            <person name="de Groot N.N."/>
        </authorList>
    </citation>
    <scope>NUCLEOTIDE SEQUENCE [LARGE SCALE GENOMIC DNA]</scope>
    <source>
        <strain evidence="3 4">CGMCC 1.5337</strain>
    </source>
</reference>
<proteinExistence type="predicted"/>
<evidence type="ECO:0000313" key="4">
    <source>
        <dbReference type="Proteomes" id="UP000198518"/>
    </source>
</evidence>
<feature type="transmembrane region" description="Helical" evidence="2">
    <location>
        <begin position="65"/>
        <end position="87"/>
    </location>
</feature>
<feature type="region of interest" description="Disordered" evidence="1">
    <location>
        <begin position="171"/>
        <end position="203"/>
    </location>
</feature>
<feature type="transmembrane region" description="Helical" evidence="2">
    <location>
        <begin position="37"/>
        <end position="59"/>
    </location>
</feature>
<keyword evidence="2" id="KW-1133">Transmembrane helix</keyword>
<feature type="transmembrane region" description="Helical" evidence="2">
    <location>
        <begin position="6"/>
        <end position="25"/>
    </location>
</feature>
<keyword evidence="2" id="KW-0812">Transmembrane</keyword>
<dbReference type="STRING" id="355548.SAMN04487945_2941"/>
<feature type="transmembrane region" description="Helical" evidence="2">
    <location>
        <begin position="144"/>
        <end position="167"/>
    </location>
</feature>
<keyword evidence="4" id="KW-1185">Reference proteome</keyword>